<dbReference type="AlphaFoldDB" id="A0A6P7FP72"/>
<dbReference type="RefSeq" id="XP_028138154.1">
    <property type="nucleotide sequence ID" value="XM_028282353.1"/>
</dbReference>
<dbReference type="Gene3D" id="3.60.10.10">
    <property type="entry name" value="Endonuclease/exonuclease/phosphatase"/>
    <property type="match status" value="1"/>
</dbReference>
<reference evidence="1" key="1">
    <citation type="submission" date="2025-08" db="UniProtKB">
        <authorList>
            <consortium name="RefSeq"/>
        </authorList>
    </citation>
    <scope>IDENTIFICATION</scope>
    <source>
        <tissue evidence="1">Whole insect</tissue>
    </source>
</reference>
<dbReference type="InterPro" id="IPR036691">
    <property type="entry name" value="Endo/exonu/phosph_ase_sf"/>
</dbReference>
<name>A0A6P7FP72_DIAVI</name>
<dbReference type="InParanoid" id="A0A6P7FP72"/>
<protein>
    <submittedName>
        <fullName evidence="1">Uncharacterized protein LOC114332542</fullName>
    </submittedName>
</protein>
<gene>
    <name evidence="1" type="primary">LOC114332542</name>
</gene>
<sequence>MIDKGREIADFIQRRRRTSCKEHLVRITRRSDRIMGVQLDAGNTNVDIIYAYAPQVGCEKQENKEFWSALDCEMLEIPVNENCFIGGDLNGHIGREKAGVERVH</sequence>
<dbReference type="OrthoDB" id="418748at2759"/>
<evidence type="ECO:0000313" key="1">
    <source>
        <dbReference type="RefSeq" id="XP_028138154.1"/>
    </source>
</evidence>
<accession>A0A6P7FP72</accession>
<organism evidence="1">
    <name type="scientific">Diabrotica virgifera virgifera</name>
    <name type="common">western corn rootworm</name>
    <dbReference type="NCBI Taxonomy" id="50390"/>
    <lineage>
        <taxon>Eukaryota</taxon>
        <taxon>Metazoa</taxon>
        <taxon>Ecdysozoa</taxon>
        <taxon>Arthropoda</taxon>
        <taxon>Hexapoda</taxon>
        <taxon>Insecta</taxon>
        <taxon>Pterygota</taxon>
        <taxon>Neoptera</taxon>
        <taxon>Endopterygota</taxon>
        <taxon>Coleoptera</taxon>
        <taxon>Polyphaga</taxon>
        <taxon>Cucujiformia</taxon>
        <taxon>Chrysomeloidea</taxon>
        <taxon>Chrysomelidae</taxon>
        <taxon>Galerucinae</taxon>
        <taxon>Diabroticina</taxon>
        <taxon>Diabroticites</taxon>
        <taxon>Diabrotica</taxon>
    </lineage>
</organism>
<proteinExistence type="predicted"/>
<dbReference type="KEGG" id="dvv:114332542"/>